<dbReference type="RefSeq" id="WP_076820473.1">
    <property type="nucleotide sequence ID" value="NZ_MOMC01000063.1"/>
</dbReference>
<comment type="catalytic activity">
    <reaction evidence="9 10">
        <text>D-gluconate + ATP = 6-phospho-D-gluconate + ADP + H(+)</text>
        <dbReference type="Rhea" id="RHEA:19433"/>
        <dbReference type="ChEBI" id="CHEBI:15378"/>
        <dbReference type="ChEBI" id="CHEBI:18391"/>
        <dbReference type="ChEBI" id="CHEBI:30616"/>
        <dbReference type="ChEBI" id="CHEBI:58759"/>
        <dbReference type="ChEBI" id="CHEBI:456216"/>
        <dbReference type="EC" id="2.7.1.12"/>
    </reaction>
</comment>
<keyword evidence="5 10" id="KW-0547">Nucleotide-binding</keyword>
<keyword evidence="4 10" id="KW-0808">Transferase</keyword>
<dbReference type="Pfam" id="PF13671">
    <property type="entry name" value="AAA_33"/>
    <property type="match status" value="1"/>
</dbReference>
<evidence type="ECO:0000256" key="9">
    <source>
        <dbReference type="ARBA" id="ARBA00048090"/>
    </source>
</evidence>
<organism evidence="11 12">
    <name type="scientific">Pseudofrankia asymbiotica</name>
    <dbReference type="NCBI Taxonomy" id="1834516"/>
    <lineage>
        <taxon>Bacteria</taxon>
        <taxon>Bacillati</taxon>
        <taxon>Actinomycetota</taxon>
        <taxon>Actinomycetes</taxon>
        <taxon>Frankiales</taxon>
        <taxon>Frankiaceae</taxon>
        <taxon>Pseudofrankia</taxon>
    </lineage>
</organism>
<dbReference type="STRING" id="1834516.BL253_28305"/>
<dbReference type="PANTHER" id="PTHR43442:SF3">
    <property type="entry name" value="GLUCONOKINASE-RELATED"/>
    <property type="match status" value="1"/>
</dbReference>
<dbReference type="GO" id="GO:0005524">
    <property type="term" value="F:ATP binding"/>
    <property type="evidence" value="ECO:0007669"/>
    <property type="project" value="UniProtKB-KW"/>
</dbReference>
<keyword evidence="12" id="KW-1185">Reference proteome</keyword>
<comment type="caution">
    <text evidence="11">The sequence shown here is derived from an EMBL/GenBank/DDBJ whole genome shotgun (WGS) entry which is preliminary data.</text>
</comment>
<evidence type="ECO:0000256" key="3">
    <source>
        <dbReference type="ARBA" id="ARBA00012054"/>
    </source>
</evidence>
<dbReference type="InterPro" id="IPR006001">
    <property type="entry name" value="Therm_gnt_kin"/>
</dbReference>
<gene>
    <name evidence="11" type="ORF">BL253_28305</name>
</gene>
<dbReference type="GO" id="GO:0019521">
    <property type="term" value="P:D-gluconate metabolic process"/>
    <property type="evidence" value="ECO:0007669"/>
    <property type="project" value="UniProtKB-KW"/>
</dbReference>
<comment type="pathway">
    <text evidence="1">Carbohydrate acid metabolism.</text>
</comment>
<evidence type="ECO:0000256" key="6">
    <source>
        <dbReference type="ARBA" id="ARBA00022777"/>
    </source>
</evidence>
<proteinExistence type="inferred from homology"/>
<evidence type="ECO:0000256" key="2">
    <source>
        <dbReference type="ARBA" id="ARBA00008420"/>
    </source>
</evidence>
<dbReference type="AlphaFoldDB" id="A0A1V2I3T6"/>
<keyword evidence="7 10" id="KW-0067">ATP-binding</keyword>
<evidence type="ECO:0000313" key="11">
    <source>
        <dbReference type="EMBL" id="ONH25129.1"/>
    </source>
</evidence>
<evidence type="ECO:0000256" key="10">
    <source>
        <dbReference type="RuleBase" id="RU363066"/>
    </source>
</evidence>
<keyword evidence="8" id="KW-0311">Gluconate utilization</keyword>
<evidence type="ECO:0000256" key="8">
    <source>
        <dbReference type="ARBA" id="ARBA00023064"/>
    </source>
</evidence>
<dbReference type="InterPro" id="IPR027417">
    <property type="entry name" value="P-loop_NTPase"/>
</dbReference>
<comment type="similarity">
    <text evidence="2 10">Belongs to the gluconokinase GntK/GntV family.</text>
</comment>
<dbReference type="EC" id="2.7.1.12" evidence="3 10"/>
<dbReference type="FunFam" id="3.40.50.300:FF:000522">
    <property type="entry name" value="Gluconokinase"/>
    <property type="match status" value="1"/>
</dbReference>
<dbReference type="GO" id="GO:0046316">
    <property type="term" value="F:gluconokinase activity"/>
    <property type="evidence" value="ECO:0007669"/>
    <property type="project" value="UniProtKB-EC"/>
</dbReference>
<dbReference type="GO" id="GO:0005737">
    <property type="term" value="C:cytoplasm"/>
    <property type="evidence" value="ECO:0007669"/>
    <property type="project" value="TreeGrafter"/>
</dbReference>
<reference evidence="12" key="1">
    <citation type="submission" date="2016-10" db="EMBL/GenBank/DDBJ databases">
        <title>Frankia sp. NRRL B-16386 Genome sequencing.</title>
        <authorList>
            <person name="Ghodhbane-Gtari F."/>
            <person name="Swanson E."/>
            <person name="Gueddou A."/>
            <person name="Hezbri K."/>
            <person name="Ktari K."/>
            <person name="Nouioui I."/>
            <person name="Morris K."/>
            <person name="Simpson S."/>
            <person name="Abebe-Akele F."/>
            <person name="Thomas K."/>
            <person name="Gtari M."/>
            <person name="Tisa L.S."/>
        </authorList>
    </citation>
    <scope>NUCLEOTIDE SEQUENCE [LARGE SCALE GENOMIC DNA]</scope>
    <source>
        <strain evidence="12">NRRL B-16386</strain>
    </source>
</reference>
<keyword evidence="6 10" id="KW-0418">Kinase</keyword>
<dbReference type="EMBL" id="MOMC01000063">
    <property type="protein sequence ID" value="ONH25129.1"/>
    <property type="molecule type" value="Genomic_DNA"/>
</dbReference>
<dbReference type="CDD" id="cd02021">
    <property type="entry name" value="GntK"/>
    <property type="match status" value="1"/>
</dbReference>
<evidence type="ECO:0000256" key="4">
    <source>
        <dbReference type="ARBA" id="ARBA00022679"/>
    </source>
</evidence>
<dbReference type="OrthoDB" id="9795716at2"/>
<evidence type="ECO:0000313" key="12">
    <source>
        <dbReference type="Proteomes" id="UP000188929"/>
    </source>
</evidence>
<protein>
    <recommendedName>
        <fullName evidence="3 10">Gluconokinase</fullName>
        <ecNumber evidence="3 10">2.7.1.12</ecNumber>
    </recommendedName>
</protein>
<dbReference type="SUPFAM" id="SSF52540">
    <property type="entry name" value="P-loop containing nucleoside triphosphate hydrolases"/>
    <property type="match status" value="1"/>
</dbReference>
<dbReference type="PANTHER" id="PTHR43442">
    <property type="entry name" value="GLUCONOKINASE-RELATED"/>
    <property type="match status" value="1"/>
</dbReference>
<sequence length="201" mass="20776">MTARSRPPVLVLMGVSGSGKSTVAALLAAGLGWPFAEGDDLHPAANIKKMAAGNPLTDADRWPWLAAVRSWIHERIDAGEPGVITCSALRRSYRDALRGDAVAGSGLAADAEVIAGAGGGAEVFVYLRGSREAIGHRLAARHGHFMPAGLLDSQFSTLEEPGPDENALTVDLGPAPAVIAQTIVDKLGLADAGSWRPAVGR</sequence>
<dbReference type="Gene3D" id="3.40.50.300">
    <property type="entry name" value="P-loop containing nucleotide triphosphate hydrolases"/>
    <property type="match status" value="1"/>
</dbReference>
<evidence type="ECO:0000256" key="7">
    <source>
        <dbReference type="ARBA" id="ARBA00022840"/>
    </source>
</evidence>
<dbReference type="Proteomes" id="UP000188929">
    <property type="component" value="Unassembled WGS sequence"/>
</dbReference>
<accession>A0A1V2I3T6</accession>
<evidence type="ECO:0000256" key="5">
    <source>
        <dbReference type="ARBA" id="ARBA00022741"/>
    </source>
</evidence>
<dbReference type="NCBIfam" id="TIGR01313">
    <property type="entry name" value="therm_gnt_kin"/>
    <property type="match status" value="1"/>
</dbReference>
<name>A0A1V2I3T6_9ACTN</name>
<evidence type="ECO:0000256" key="1">
    <source>
        <dbReference type="ARBA" id="ARBA00004761"/>
    </source>
</evidence>